<dbReference type="PROSITE" id="PS51462">
    <property type="entry name" value="NUDIX"/>
    <property type="match status" value="1"/>
</dbReference>
<keyword evidence="4" id="KW-1185">Reference proteome</keyword>
<keyword evidence="1 3" id="KW-0378">Hydrolase</keyword>
<feature type="domain" description="Nudix hydrolase" evidence="2">
    <location>
        <begin position="7"/>
        <end position="143"/>
    </location>
</feature>
<dbReference type="SUPFAM" id="SSF55811">
    <property type="entry name" value="Nudix"/>
    <property type="match status" value="1"/>
</dbReference>
<dbReference type="KEGG" id="ttz:FHG85_05650"/>
<gene>
    <name evidence="3" type="ORF">FHG85_05650</name>
</gene>
<dbReference type="EMBL" id="CP041345">
    <property type="protein sequence ID" value="QKG81224.1"/>
    <property type="molecule type" value="Genomic_DNA"/>
</dbReference>
<dbReference type="Pfam" id="PF00293">
    <property type="entry name" value="NUDIX"/>
    <property type="match status" value="1"/>
</dbReference>
<dbReference type="AlphaFoldDB" id="A0A7D4C275"/>
<sequence length="149" mass="16941">MYSYPYPRMLVTVDTVIFKVNHEGNPNYVLLIQRGNEPFKGRYAFPGGFPEMDELLVQAAKRELEEETGLKNIELRQIGAFDELDRDPRDRNIAIAFWGIAPPNCPTPKAGDDAAKAQWFKLGELPPLAFDHEKILKAALNCLKDYMSK</sequence>
<accession>A0A7D4C275</accession>
<evidence type="ECO:0000313" key="3">
    <source>
        <dbReference type="EMBL" id="QKG81224.1"/>
    </source>
</evidence>
<evidence type="ECO:0000313" key="4">
    <source>
        <dbReference type="Proteomes" id="UP000500961"/>
    </source>
</evidence>
<dbReference type="GO" id="GO:0016787">
    <property type="term" value="F:hydrolase activity"/>
    <property type="evidence" value="ECO:0007669"/>
    <property type="project" value="UniProtKB-KW"/>
</dbReference>
<dbReference type="Gene3D" id="3.90.79.10">
    <property type="entry name" value="Nucleoside Triphosphate Pyrophosphohydrolase"/>
    <property type="match status" value="1"/>
</dbReference>
<dbReference type="PANTHER" id="PTHR43736:SF1">
    <property type="entry name" value="DIHYDRONEOPTERIN TRIPHOSPHATE DIPHOSPHATASE"/>
    <property type="match status" value="1"/>
</dbReference>
<dbReference type="PROSITE" id="PS00893">
    <property type="entry name" value="NUDIX_BOX"/>
    <property type="match status" value="1"/>
</dbReference>
<dbReference type="Proteomes" id="UP000500961">
    <property type="component" value="Chromosome"/>
</dbReference>
<evidence type="ECO:0000259" key="2">
    <source>
        <dbReference type="PROSITE" id="PS51462"/>
    </source>
</evidence>
<dbReference type="InterPro" id="IPR000086">
    <property type="entry name" value="NUDIX_hydrolase_dom"/>
</dbReference>
<reference evidence="3 4" key="1">
    <citation type="submission" date="2019-07" db="EMBL/GenBank/DDBJ databases">
        <title>Thalassofilum flectens gen. nov., sp. nov., a novel moderate thermophilic anaerobe from a shallow sea hot spring in Kunashir Island (Russia), representing a new family in the order Bacteroidales, and proposal of Thalassofilacea fam. nov.</title>
        <authorList>
            <person name="Kochetkova T.V."/>
            <person name="Podosokorskaya O.A."/>
            <person name="Novikov A."/>
            <person name="Elcheninov A.G."/>
            <person name="Toshchakov S.V."/>
            <person name="Kublanov I.V."/>
        </authorList>
    </citation>
    <scope>NUCLEOTIDE SEQUENCE [LARGE SCALE GENOMIC DNA]</scope>
    <source>
        <strain evidence="3 4">38-H</strain>
    </source>
</reference>
<evidence type="ECO:0000256" key="1">
    <source>
        <dbReference type="ARBA" id="ARBA00022801"/>
    </source>
</evidence>
<organism evidence="3 4">
    <name type="scientific">Tenuifilum thalassicum</name>
    <dbReference type="NCBI Taxonomy" id="2590900"/>
    <lineage>
        <taxon>Bacteria</taxon>
        <taxon>Pseudomonadati</taxon>
        <taxon>Bacteroidota</taxon>
        <taxon>Bacteroidia</taxon>
        <taxon>Bacteroidales</taxon>
        <taxon>Tenuifilaceae</taxon>
        <taxon>Tenuifilum</taxon>
    </lineage>
</organism>
<dbReference type="InterPro" id="IPR020084">
    <property type="entry name" value="NUDIX_hydrolase_CS"/>
</dbReference>
<proteinExistence type="predicted"/>
<dbReference type="CDD" id="cd18873">
    <property type="entry name" value="NUDIX_NadM_like"/>
    <property type="match status" value="1"/>
</dbReference>
<dbReference type="InterPro" id="IPR015797">
    <property type="entry name" value="NUDIX_hydrolase-like_dom_sf"/>
</dbReference>
<dbReference type="PANTHER" id="PTHR43736">
    <property type="entry name" value="ADP-RIBOSE PYROPHOSPHATASE"/>
    <property type="match status" value="1"/>
</dbReference>
<protein>
    <submittedName>
        <fullName evidence="3">NUDIX hydrolase</fullName>
    </submittedName>
</protein>
<name>A0A7D4C275_9BACT</name>